<reference evidence="3" key="1">
    <citation type="submission" date="2022-07" db="EMBL/GenBank/DDBJ databases">
        <title>Enhanced cultured diversity of the mouse gut microbiota enables custom-made synthetic communities.</title>
        <authorList>
            <person name="Afrizal A."/>
        </authorList>
    </citation>
    <scope>NUCLEOTIDE SEQUENCE</scope>
    <source>
        <strain evidence="3">DSM 28593</strain>
    </source>
</reference>
<name>A0AAE3HFD4_9FIRM</name>
<keyword evidence="1" id="KW-1133">Transmembrane helix</keyword>
<dbReference type="EMBL" id="JANKAS010000010">
    <property type="protein sequence ID" value="MCR1899547.1"/>
    <property type="molecule type" value="Genomic_DNA"/>
</dbReference>
<gene>
    <name evidence="3" type="ORF">NSA47_11170</name>
</gene>
<dbReference type="InterPro" id="IPR026870">
    <property type="entry name" value="Zinc_ribbon_dom"/>
</dbReference>
<proteinExistence type="predicted"/>
<evidence type="ECO:0000259" key="2">
    <source>
        <dbReference type="Pfam" id="PF13240"/>
    </source>
</evidence>
<dbReference type="Proteomes" id="UP001205748">
    <property type="component" value="Unassembled WGS sequence"/>
</dbReference>
<keyword evidence="1" id="KW-0472">Membrane</keyword>
<evidence type="ECO:0000256" key="1">
    <source>
        <dbReference type="SAM" id="Phobius"/>
    </source>
</evidence>
<organism evidence="3 4">
    <name type="scientific">Irregularibacter muris</name>
    <dbReference type="NCBI Taxonomy" id="1796619"/>
    <lineage>
        <taxon>Bacteria</taxon>
        <taxon>Bacillati</taxon>
        <taxon>Bacillota</taxon>
        <taxon>Clostridia</taxon>
        <taxon>Eubacteriales</taxon>
        <taxon>Eubacteriaceae</taxon>
        <taxon>Irregularibacter</taxon>
    </lineage>
</organism>
<dbReference type="AlphaFoldDB" id="A0AAE3HFD4"/>
<evidence type="ECO:0000313" key="3">
    <source>
        <dbReference type="EMBL" id="MCR1899547.1"/>
    </source>
</evidence>
<dbReference type="Pfam" id="PF13240">
    <property type="entry name" value="Zn_Ribbon_1"/>
    <property type="match status" value="1"/>
</dbReference>
<keyword evidence="4" id="KW-1185">Reference proteome</keyword>
<protein>
    <submittedName>
        <fullName evidence="3">Zinc ribbon domain-containing protein</fullName>
    </submittedName>
</protein>
<dbReference type="RefSeq" id="WP_257532027.1">
    <property type="nucleotide sequence ID" value="NZ_JANKAS010000010.1"/>
</dbReference>
<comment type="caution">
    <text evidence="3">The sequence shown here is derived from an EMBL/GenBank/DDBJ whole genome shotgun (WGS) entry which is preliminary data.</text>
</comment>
<sequence length="128" mass="14518">MKYCKNCGAATEDKANFCSSCGVALHNKPPVNEYRPPVHEYHSPMPSDYSEPMSTGLKVLFYLLTIAMPLVGIIIGLIYLNDPMEEKKRFGKGLLIFTVVWGIIWLIVLPIIGFSVFSMFMSDGYYYY</sequence>
<feature type="transmembrane region" description="Helical" evidence="1">
    <location>
        <begin position="59"/>
        <end position="81"/>
    </location>
</feature>
<feature type="transmembrane region" description="Helical" evidence="1">
    <location>
        <begin position="93"/>
        <end position="120"/>
    </location>
</feature>
<feature type="domain" description="Zinc-ribbon" evidence="2">
    <location>
        <begin position="3"/>
        <end position="22"/>
    </location>
</feature>
<accession>A0AAE3HFD4</accession>
<keyword evidence="1" id="KW-0812">Transmembrane</keyword>
<evidence type="ECO:0000313" key="4">
    <source>
        <dbReference type="Proteomes" id="UP001205748"/>
    </source>
</evidence>